<keyword evidence="5 6" id="KW-0472">Membrane</keyword>
<dbReference type="GO" id="GO:0055085">
    <property type="term" value="P:transmembrane transport"/>
    <property type="evidence" value="ECO:0007669"/>
    <property type="project" value="TreeGrafter"/>
</dbReference>
<dbReference type="EMBL" id="LN907867">
    <property type="protein sequence ID" value="CUU41112.1"/>
    <property type="molecule type" value="Genomic_DNA"/>
</dbReference>
<dbReference type="OrthoDB" id="5761230at2"/>
<feature type="transmembrane region" description="Helical" evidence="6">
    <location>
        <begin position="28"/>
        <end position="46"/>
    </location>
</feature>
<protein>
    <recommendedName>
        <fullName evidence="10">AI-2E family transporter</fullName>
    </recommendedName>
</protein>
<dbReference type="GO" id="GO:0016020">
    <property type="term" value="C:membrane"/>
    <property type="evidence" value="ECO:0007669"/>
    <property type="project" value="UniProtKB-SubCell"/>
</dbReference>
<feature type="transmembrane region" description="Helical" evidence="6">
    <location>
        <begin position="278"/>
        <end position="301"/>
    </location>
</feature>
<dbReference type="InterPro" id="IPR002549">
    <property type="entry name" value="AI-2E-like"/>
</dbReference>
<proteinExistence type="inferred from homology"/>
<gene>
    <name evidence="8" type="primary">yhhT_1</name>
    <name evidence="7" type="ORF">BV133_675</name>
    <name evidence="8" type="ORF">BVIRIDIS_01000</name>
</gene>
<comment type="similarity">
    <text evidence="2">Belongs to the autoinducer-2 exporter (AI-2E) (TC 2.A.86) family.</text>
</comment>
<evidence type="ECO:0000256" key="6">
    <source>
        <dbReference type="SAM" id="Phobius"/>
    </source>
</evidence>
<dbReference type="EMBL" id="AP014854">
    <property type="protein sequence ID" value="BAR98268.1"/>
    <property type="molecule type" value="Genomic_DNA"/>
</dbReference>
<name>A0A0H5BNU9_BLAVI</name>
<sequence>MTKAADAGGGARGDREAPPAQLLDVPRLVQATLAVLGVVVLALLLWQLADVLVLAFAAVVVATILRSFADGIERVLPVSAGWALVLAGAAVLGSAATFGVLLGAQLSGQFTTLFQQLPAQLDDLGRTIGIPNAAELIGREAAGFARRGNVVQEIAGYTSGLVGIIAGVMLVVVAGIYLAASPGLYARGALTLFPEPARQRLGVALDAAGRVLKLWFLGQLVSMLLVAILTAGGLYLLGVPSALALGLVAGLGEFVPVAGPILSAVPALLVAFSVDSGTALWVLVLFLVVQQIESNLILPLIQRETVNLPPALTLFALVAFGVLLGPLGVLFAAPLTAVAFVAVKQLYVRDVLEEATALPGEDPVSPPRP</sequence>
<keyword evidence="9" id="KW-1185">Reference proteome</keyword>
<feature type="transmembrane region" description="Helical" evidence="6">
    <location>
        <begin position="81"/>
        <end position="104"/>
    </location>
</feature>
<accession>A0A0H5BNU9</accession>
<evidence type="ECO:0000313" key="7">
    <source>
        <dbReference type="EMBL" id="BAR98268.1"/>
    </source>
</evidence>
<feature type="transmembrane region" description="Helical" evidence="6">
    <location>
        <begin position="244"/>
        <end position="272"/>
    </location>
</feature>
<evidence type="ECO:0000313" key="9">
    <source>
        <dbReference type="Proteomes" id="UP000065734"/>
    </source>
</evidence>
<evidence type="ECO:0008006" key="10">
    <source>
        <dbReference type="Google" id="ProtNLM"/>
    </source>
</evidence>
<evidence type="ECO:0000256" key="3">
    <source>
        <dbReference type="ARBA" id="ARBA00022692"/>
    </source>
</evidence>
<feature type="transmembrane region" description="Helical" evidence="6">
    <location>
        <begin position="313"/>
        <end position="343"/>
    </location>
</feature>
<evidence type="ECO:0000256" key="4">
    <source>
        <dbReference type="ARBA" id="ARBA00022989"/>
    </source>
</evidence>
<reference evidence="8" key="2">
    <citation type="submission" date="2015-11" db="EMBL/GenBank/DDBJ databases">
        <authorList>
            <person name="Zhang Y."/>
            <person name="Guo Z."/>
        </authorList>
    </citation>
    <scope>NUCLEOTIDE SEQUENCE</scope>
    <source>
        <strain evidence="8">1</strain>
    </source>
</reference>
<dbReference type="STRING" id="1079.BVIR_656"/>
<dbReference type="KEGG" id="bvr:BVIR_656"/>
<keyword evidence="3 6" id="KW-0812">Transmembrane</keyword>
<feature type="transmembrane region" description="Helical" evidence="6">
    <location>
        <begin position="214"/>
        <end position="237"/>
    </location>
</feature>
<dbReference type="RefSeq" id="WP_055036406.1">
    <property type="nucleotide sequence ID" value="NZ_AP014854.2"/>
</dbReference>
<keyword evidence="4 6" id="KW-1133">Transmembrane helix</keyword>
<comment type="subcellular location">
    <subcellularLocation>
        <location evidence="1">Membrane</location>
        <topology evidence="1">Multi-pass membrane protein</topology>
    </subcellularLocation>
</comment>
<dbReference type="AlphaFoldDB" id="A0A0H5BNU9"/>
<reference evidence="7" key="1">
    <citation type="journal article" date="2015" name="Genome Announc.">
        <title>Complete Genome Sequence of the Bacteriochlorophyll b-Producing Photosynthetic Bacterium Blastochloris viridis.</title>
        <authorList>
            <person name="Tsukatani Y."/>
            <person name="Hirose Y."/>
            <person name="Harada J."/>
            <person name="Misawa N."/>
            <person name="Mori K."/>
            <person name="Inoue K."/>
            <person name="Tamiaki H."/>
        </authorList>
    </citation>
    <scope>NUCLEOTIDE SEQUENCE [LARGE SCALE GENOMIC DNA]</scope>
    <source>
        <strain evidence="7">DSM 133</strain>
    </source>
</reference>
<dbReference type="PANTHER" id="PTHR21716">
    <property type="entry name" value="TRANSMEMBRANE PROTEIN"/>
    <property type="match status" value="1"/>
</dbReference>
<dbReference type="PATRIC" id="fig|1079.6.peg.677"/>
<evidence type="ECO:0000256" key="5">
    <source>
        <dbReference type="ARBA" id="ARBA00023136"/>
    </source>
</evidence>
<organism evidence="8 9">
    <name type="scientific">Blastochloris viridis</name>
    <name type="common">Rhodopseudomonas viridis</name>
    <dbReference type="NCBI Taxonomy" id="1079"/>
    <lineage>
        <taxon>Bacteria</taxon>
        <taxon>Pseudomonadati</taxon>
        <taxon>Pseudomonadota</taxon>
        <taxon>Alphaproteobacteria</taxon>
        <taxon>Hyphomicrobiales</taxon>
        <taxon>Blastochloridaceae</taxon>
        <taxon>Blastochloris</taxon>
    </lineage>
</organism>
<dbReference type="Pfam" id="PF01594">
    <property type="entry name" value="AI-2E_transport"/>
    <property type="match status" value="1"/>
</dbReference>
<evidence type="ECO:0000256" key="2">
    <source>
        <dbReference type="ARBA" id="ARBA00009773"/>
    </source>
</evidence>
<evidence type="ECO:0000313" key="8">
    <source>
        <dbReference type="EMBL" id="CUU41112.1"/>
    </source>
</evidence>
<dbReference type="Proteomes" id="UP000065734">
    <property type="component" value="Chromosome I"/>
</dbReference>
<dbReference type="PANTHER" id="PTHR21716:SF62">
    <property type="entry name" value="TRANSPORT PROTEIN YDBI-RELATED"/>
    <property type="match status" value="1"/>
</dbReference>
<evidence type="ECO:0000256" key="1">
    <source>
        <dbReference type="ARBA" id="ARBA00004141"/>
    </source>
</evidence>
<feature type="transmembrane region" description="Helical" evidence="6">
    <location>
        <begin position="51"/>
        <end position="69"/>
    </location>
</feature>
<feature type="transmembrane region" description="Helical" evidence="6">
    <location>
        <begin position="154"/>
        <end position="180"/>
    </location>
</feature>
<reference evidence="9" key="3">
    <citation type="journal article" date="2016" name="Genome Announc.">
        <title>Revised genome sequence of the purple photosynthetic bacterium Blastochloris viridis.</title>
        <authorList>
            <person name="Liu L.N."/>
            <person name="Faulkner M."/>
            <person name="Liu X."/>
            <person name="Huang F."/>
            <person name="Darby A.C."/>
            <person name="Hall N."/>
        </authorList>
    </citation>
    <scope>NUCLEOTIDE SEQUENCE [LARGE SCALE GENOMIC DNA]</scope>
    <source>
        <strain evidence="9">ATCC 19567 / DSM 133 / F</strain>
    </source>
</reference>